<feature type="domain" description="Peptidase S1" evidence="2">
    <location>
        <begin position="174"/>
        <end position="433"/>
    </location>
</feature>
<proteinExistence type="predicted"/>
<dbReference type="PANTHER" id="PTHR24260:SF143">
    <property type="entry name" value="SERINE PROTEASE GD-LIKE PROTEIN"/>
    <property type="match status" value="1"/>
</dbReference>
<dbReference type="Pfam" id="PF00089">
    <property type="entry name" value="Trypsin"/>
    <property type="match status" value="1"/>
</dbReference>
<evidence type="ECO:0000259" key="2">
    <source>
        <dbReference type="PROSITE" id="PS50240"/>
    </source>
</evidence>
<dbReference type="SUPFAM" id="SSF50494">
    <property type="entry name" value="Trypsin-like serine proteases"/>
    <property type="match status" value="1"/>
</dbReference>
<feature type="chain" id="PRO_5045350081" evidence="1">
    <location>
        <begin position="21"/>
        <end position="434"/>
    </location>
</feature>
<gene>
    <name evidence="4" type="primary">LOC112047002</name>
</gene>
<dbReference type="InterPro" id="IPR051333">
    <property type="entry name" value="CLIP_Serine_Protease"/>
</dbReference>
<dbReference type="Gene3D" id="2.40.10.10">
    <property type="entry name" value="Trypsin-like serine proteases"/>
    <property type="match status" value="1"/>
</dbReference>
<dbReference type="PANTHER" id="PTHR24260">
    <property type="match status" value="1"/>
</dbReference>
<accession>A0ABM3M056</accession>
<dbReference type="InterPro" id="IPR043504">
    <property type="entry name" value="Peptidase_S1_PA_chymotrypsin"/>
</dbReference>
<evidence type="ECO:0000256" key="1">
    <source>
        <dbReference type="SAM" id="SignalP"/>
    </source>
</evidence>
<keyword evidence="3" id="KW-1185">Reference proteome</keyword>
<dbReference type="SMART" id="SM00020">
    <property type="entry name" value="Tryp_SPc"/>
    <property type="match status" value="1"/>
</dbReference>
<dbReference type="PROSITE" id="PS00134">
    <property type="entry name" value="TRYPSIN_HIS"/>
    <property type="match status" value="1"/>
</dbReference>
<dbReference type="PRINTS" id="PR00722">
    <property type="entry name" value="CHYMOTRYPSIN"/>
</dbReference>
<reference evidence="4" key="1">
    <citation type="submission" date="2025-08" db="UniProtKB">
        <authorList>
            <consortium name="RefSeq"/>
        </authorList>
    </citation>
    <scope>IDENTIFICATION</scope>
</reference>
<dbReference type="InterPro" id="IPR018114">
    <property type="entry name" value="TRYPSIN_HIS"/>
</dbReference>
<dbReference type="InterPro" id="IPR001314">
    <property type="entry name" value="Peptidase_S1A"/>
</dbReference>
<dbReference type="Proteomes" id="UP001652582">
    <property type="component" value="Chromosome 23"/>
</dbReference>
<sequence length="434" mass="48028">MNRLLLLASFVLLLAVECNSGVWMPVGSPILSAYPCKNTKDIVVWFEPGLPPKDNNRFYVYINKNFPADSVTKVFFDAEVNITFTVRSDEKKFQRFSLTDGDSFTLRFFVQHAGLGFIVKGTVPGLTPYLIGLTINDVEYCNDPDVGFLHEYAAETGNAPQNCGKAKVDHTELIVNGASTKPGDWPWHVALYSAHGVVSKYICGGTLISKNFVLTAAHCTSSMGTPYSSDVLSVVLGKYNLKGGDVESVERKIHRIIIHEHYQYRKLANDIALLKLRTEVAFTDYIQPACLWYRRAADVFNTTTILGTIVGWGFNSNDTLSETLKQASMPMVSESTCIKSNPLFYGRALNGKKFCAGFHNGTSACNGDSGGGFQVFIPDKKQLVPGKVTGAWHVRGIVSNTIARLDAPICDPNQYVVFTDVEKYRDWIDSHLDD</sequence>
<feature type="signal peptide" evidence="1">
    <location>
        <begin position="1"/>
        <end position="20"/>
    </location>
</feature>
<evidence type="ECO:0000313" key="4">
    <source>
        <dbReference type="RefSeq" id="XP_052744700.1"/>
    </source>
</evidence>
<name>A0ABM3M056_BICAN</name>
<dbReference type="PROSITE" id="PS50240">
    <property type="entry name" value="TRYPSIN_DOM"/>
    <property type="match status" value="1"/>
</dbReference>
<dbReference type="GeneID" id="112047002"/>
<dbReference type="CDD" id="cd00190">
    <property type="entry name" value="Tryp_SPc"/>
    <property type="match status" value="1"/>
</dbReference>
<evidence type="ECO:0000313" key="3">
    <source>
        <dbReference type="Proteomes" id="UP001652582"/>
    </source>
</evidence>
<dbReference type="RefSeq" id="XP_052744700.1">
    <property type="nucleotide sequence ID" value="XM_052888740.1"/>
</dbReference>
<dbReference type="InterPro" id="IPR001254">
    <property type="entry name" value="Trypsin_dom"/>
</dbReference>
<keyword evidence="1" id="KW-0732">Signal</keyword>
<organism evidence="3 4">
    <name type="scientific">Bicyclus anynana</name>
    <name type="common">Squinting bush brown butterfly</name>
    <dbReference type="NCBI Taxonomy" id="110368"/>
    <lineage>
        <taxon>Eukaryota</taxon>
        <taxon>Metazoa</taxon>
        <taxon>Ecdysozoa</taxon>
        <taxon>Arthropoda</taxon>
        <taxon>Hexapoda</taxon>
        <taxon>Insecta</taxon>
        <taxon>Pterygota</taxon>
        <taxon>Neoptera</taxon>
        <taxon>Endopterygota</taxon>
        <taxon>Lepidoptera</taxon>
        <taxon>Glossata</taxon>
        <taxon>Ditrysia</taxon>
        <taxon>Papilionoidea</taxon>
        <taxon>Nymphalidae</taxon>
        <taxon>Satyrinae</taxon>
        <taxon>Satyrini</taxon>
        <taxon>Mycalesina</taxon>
        <taxon>Bicyclus</taxon>
    </lineage>
</organism>
<protein>
    <submittedName>
        <fullName evidence="4">Chymotrypsin-like elastase family member 2A</fullName>
    </submittedName>
</protein>
<dbReference type="InterPro" id="IPR009003">
    <property type="entry name" value="Peptidase_S1_PA"/>
</dbReference>